<dbReference type="HOGENOM" id="CLU_1660507_0_0_1"/>
<dbReference type="RefSeq" id="XP_002550207.1">
    <property type="nucleotide sequence ID" value="XM_002550161.1"/>
</dbReference>
<organism evidence="1 2">
    <name type="scientific">Candida tropicalis (strain ATCC MYA-3404 / T1)</name>
    <name type="common">Yeast</name>
    <dbReference type="NCBI Taxonomy" id="294747"/>
    <lineage>
        <taxon>Eukaryota</taxon>
        <taxon>Fungi</taxon>
        <taxon>Dikarya</taxon>
        <taxon>Ascomycota</taxon>
        <taxon>Saccharomycotina</taxon>
        <taxon>Pichiomycetes</taxon>
        <taxon>Debaryomycetaceae</taxon>
        <taxon>Candida/Lodderomyces clade</taxon>
        <taxon>Candida</taxon>
    </lineage>
</organism>
<evidence type="ECO:0000313" key="1">
    <source>
        <dbReference type="EMBL" id="EER31722.1"/>
    </source>
</evidence>
<dbReference type="EMBL" id="GG692400">
    <property type="protein sequence ID" value="EER31722.1"/>
    <property type="molecule type" value="Genomic_DNA"/>
</dbReference>
<dbReference type="GeneID" id="8299876"/>
<dbReference type="VEuPathDB" id="FungiDB:CTRG_04506"/>
<protein>
    <submittedName>
        <fullName evidence="1">Uncharacterized protein</fullName>
    </submittedName>
</protein>
<gene>
    <name evidence="1" type="ORF">CTRG_04506</name>
</gene>
<evidence type="ECO:0000313" key="2">
    <source>
        <dbReference type="Proteomes" id="UP000002037"/>
    </source>
</evidence>
<accession>C5MEL3</accession>
<dbReference type="KEGG" id="ctp:CTRG_04506"/>
<dbReference type="AlphaFoldDB" id="C5MEL3"/>
<reference evidence="1 2" key="1">
    <citation type="journal article" date="2009" name="Nature">
        <title>Evolution of pathogenicity and sexual reproduction in eight Candida genomes.</title>
        <authorList>
            <person name="Butler G."/>
            <person name="Rasmussen M.D."/>
            <person name="Lin M.F."/>
            <person name="Santos M.A."/>
            <person name="Sakthikumar S."/>
            <person name="Munro C.A."/>
            <person name="Rheinbay E."/>
            <person name="Grabherr M."/>
            <person name="Forche A."/>
            <person name="Reedy J.L."/>
            <person name="Agrafioti I."/>
            <person name="Arnaud M.B."/>
            <person name="Bates S."/>
            <person name="Brown A.J."/>
            <person name="Brunke S."/>
            <person name="Costanzo M.C."/>
            <person name="Fitzpatrick D.A."/>
            <person name="de Groot P.W."/>
            <person name="Harris D."/>
            <person name="Hoyer L.L."/>
            <person name="Hube B."/>
            <person name="Klis F.M."/>
            <person name="Kodira C."/>
            <person name="Lennard N."/>
            <person name="Logue M.E."/>
            <person name="Martin R."/>
            <person name="Neiman A.M."/>
            <person name="Nikolaou E."/>
            <person name="Quail M.A."/>
            <person name="Quinn J."/>
            <person name="Santos M.C."/>
            <person name="Schmitzberger F.F."/>
            <person name="Sherlock G."/>
            <person name="Shah P."/>
            <person name="Silverstein K.A."/>
            <person name="Skrzypek M.S."/>
            <person name="Soll D."/>
            <person name="Staggs R."/>
            <person name="Stansfield I."/>
            <person name="Stumpf M.P."/>
            <person name="Sudbery P.E."/>
            <person name="Srikantha T."/>
            <person name="Zeng Q."/>
            <person name="Berman J."/>
            <person name="Berriman M."/>
            <person name="Heitman J."/>
            <person name="Gow N.A."/>
            <person name="Lorenz M.C."/>
            <person name="Birren B.W."/>
            <person name="Kellis M."/>
            <person name="Cuomo C.A."/>
        </authorList>
    </citation>
    <scope>NUCLEOTIDE SEQUENCE [LARGE SCALE GENOMIC DNA]</scope>
    <source>
        <strain evidence="2">ATCC MYA-3404 / T1</strain>
    </source>
</reference>
<name>C5MEL3_CANTT</name>
<keyword evidence="2" id="KW-1185">Reference proteome</keyword>
<dbReference type="Proteomes" id="UP000002037">
    <property type="component" value="Unassembled WGS sequence"/>
</dbReference>
<proteinExistence type="predicted"/>
<sequence length="159" mass="18301">MKTLFGNCGKVCISTAEICSFFFKFSRCRNVHSLIWWNHRNHFFTLIVFRTNSHRDCSVERAGPKFRRSFFRCTGGSIAQTICNGDWIIGCTNRRHNNSLNTTDSRIHTRCLCHCNPSCYCSCCDFIDGRCSLIIAYTIRITVPFRSSLPSWSSGNNNF</sequence>